<feature type="region of interest" description="Disordered" evidence="1">
    <location>
        <begin position="65"/>
        <end position="84"/>
    </location>
</feature>
<evidence type="ECO:0000256" key="1">
    <source>
        <dbReference type="SAM" id="MobiDB-lite"/>
    </source>
</evidence>
<protein>
    <submittedName>
        <fullName evidence="2">Uncharacterized protein</fullName>
    </submittedName>
</protein>
<evidence type="ECO:0000313" key="3">
    <source>
        <dbReference type="Proteomes" id="UP000828251"/>
    </source>
</evidence>
<gene>
    <name evidence="2" type="ORF">J1N35_034228</name>
</gene>
<feature type="compositionally biased region" description="Basic residues" evidence="1">
    <location>
        <begin position="69"/>
        <end position="83"/>
    </location>
</feature>
<dbReference type="AlphaFoldDB" id="A0A9D3URL0"/>
<reference evidence="2 3" key="1">
    <citation type="journal article" date="2021" name="Plant Biotechnol. J.">
        <title>Multi-omics assisted identification of the key and species-specific regulatory components of drought-tolerant mechanisms in Gossypium stocksii.</title>
        <authorList>
            <person name="Yu D."/>
            <person name="Ke L."/>
            <person name="Zhang D."/>
            <person name="Wu Y."/>
            <person name="Sun Y."/>
            <person name="Mei J."/>
            <person name="Sun J."/>
            <person name="Sun Y."/>
        </authorList>
    </citation>
    <scope>NUCLEOTIDE SEQUENCE [LARGE SCALE GENOMIC DNA]</scope>
    <source>
        <strain evidence="3">cv. E1</strain>
        <tissue evidence="2">Leaf</tissue>
    </source>
</reference>
<dbReference type="Proteomes" id="UP000828251">
    <property type="component" value="Unassembled WGS sequence"/>
</dbReference>
<dbReference type="EMBL" id="JAIQCV010000010">
    <property type="protein sequence ID" value="KAH1056163.1"/>
    <property type="molecule type" value="Genomic_DNA"/>
</dbReference>
<comment type="caution">
    <text evidence="2">The sequence shown here is derived from an EMBL/GenBank/DDBJ whole genome shotgun (WGS) entry which is preliminary data.</text>
</comment>
<sequence>MILIGLLREPTNYFCHYYRITLRPIALSKFEREENVGGASEGSLRDTDIDSISRELNEAMDINALRSGGHTRRKTSTGPKRKANSGGPIAIVTLIYSSPIANLPTIGKTSSLITINEDTPPLFGHEDSPVAPTTKRVPIKVVEDFLLSLRHLLSEVGTFGLRYIEAHDKELANTQVELDRVCELYNKVREGNEIINE</sequence>
<proteinExistence type="predicted"/>
<accession>A0A9D3URL0</accession>
<evidence type="ECO:0000313" key="2">
    <source>
        <dbReference type="EMBL" id="KAH1056163.1"/>
    </source>
</evidence>
<keyword evidence="3" id="KW-1185">Reference proteome</keyword>
<name>A0A9D3URL0_9ROSI</name>
<organism evidence="2 3">
    <name type="scientific">Gossypium stocksii</name>
    <dbReference type="NCBI Taxonomy" id="47602"/>
    <lineage>
        <taxon>Eukaryota</taxon>
        <taxon>Viridiplantae</taxon>
        <taxon>Streptophyta</taxon>
        <taxon>Embryophyta</taxon>
        <taxon>Tracheophyta</taxon>
        <taxon>Spermatophyta</taxon>
        <taxon>Magnoliopsida</taxon>
        <taxon>eudicotyledons</taxon>
        <taxon>Gunneridae</taxon>
        <taxon>Pentapetalae</taxon>
        <taxon>rosids</taxon>
        <taxon>malvids</taxon>
        <taxon>Malvales</taxon>
        <taxon>Malvaceae</taxon>
        <taxon>Malvoideae</taxon>
        <taxon>Gossypium</taxon>
    </lineage>
</organism>